<dbReference type="FunFam" id="3.10.310.40:FF:000003">
    <property type="entry name" value="Alanine--tRNA ligase"/>
    <property type="match status" value="1"/>
</dbReference>
<dbReference type="InterPro" id="IPR059090">
    <property type="entry name" value="ALA1_helical"/>
</dbReference>
<dbReference type="Gene3D" id="3.30.930.10">
    <property type="entry name" value="Bira Bifunctional Protein, Domain 2"/>
    <property type="match status" value="1"/>
</dbReference>
<dbReference type="PANTHER" id="PTHR11777">
    <property type="entry name" value="ALANYL-TRNA SYNTHETASE"/>
    <property type="match status" value="1"/>
</dbReference>
<evidence type="ECO:0000256" key="4">
    <source>
        <dbReference type="ARBA" id="ARBA00022723"/>
    </source>
</evidence>
<keyword evidence="5 12" id="KW-0547">Nucleotide-binding</keyword>
<dbReference type="Gene3D" id="3.40.30.10">
    <property type="entry name" value="Glutaredoxin"/>
    <property type="match status" value="1"/>
</dbReference>
<protein>
    <recommendedName>
        <fullName evidence="12">Alanine--tRNA ligase</fullName>
        <ecNumber evidence="12">6.1.1.7</ecNumber>
    </recommendedName>
    <alternativeName>
        <fullName evidence="12">Alanyl-tRNA synthetase</fullName>
        <shortName evidence="12">AlaRS</shortName>
    </alternativeName>
</protein>
<dbReference type="InterPro" id="IPR050058">
    <property type="entry name" value="Ala-tRNA_ligase"/>
</dbReference>
<comment type="domain">
    <text evidence="12">Consists of three domains; the N-terminal catalytic domain, the editing domain and the C-terminal C-Ala domain. The editing domain removes incorrectly charged amino acids, while the C-Ala domain, along with tRNA(Ala), serves as a bridge to cooperatively bring together the editing and aminoacylation centers thus stimulating deacylation of misacylated tRNAs.</text>
</comment>
<dbReference type="AlphaFoldDB" id="A0A061QVH3"/>
<reference evidence="14" key="1">
    <citation type="submission" date="2014-05" db="EMBL/GenBank/DDBJ databases">
        <title>The transcriptome of the halophilic microalga Tetraselmis sp. GSL018 isolated from the Great Salt Lake, Utah.</title>
        <authorList>
            <person name="Jinkerson R.E."/>
            <person name="D'Adamo S."/>
            <person name="Posewitz M.C."/>
        </authorList>
    </citation>
    <scope>NUCLEOTIDE SEQUENCE</scope>
    <source>
        <strain evidence="14">GSL018</strain>
    </source>
</reference>
<dbReference type="SUPFAM" id="SSF55681">
    <property type="entry name" value="Class II aaRS and biotin synthetases"/>
    <property type="match status" value="1"/>
</dbReference>
<evidence type="ECO:0000256" key="8">
    <source>
        <dbReference type="ARBA" id="ARBA00022884"/>
    </source>
</evidence>
<keyword evidence="7 12" id="KW-0067">ATP-binding</keyword>
<feature type="binding site" evidence="12">
    <location>
        <position position="939"/>
    </location>
    <ligand>
        <name>Zn(2+)</name>
        <dbReference type="ChEBI" id="CHEBI:29105"/>
    </ligand>
</feature>
<dbReference type="InterPro" id="IPR003156">
    <property type="entry name" value="DHHA1_dom"/>
</dbReference>
<comment type="catalytic activity">
    <reaction evidence="11 12">
        <text>tRNA(Ala) + L-alanine + ATP = L-alanyl-tRNA(Ala) + AMP + diphosphate</text>
        <dbReference type="Rhea" id="RHEA:12540"/>
        <dbReference type="Rhea" id="RHEA-COMP:9657"/>
        <dbReference type="Rhea" id="RHEA-COMP:9923"/>
        <dbReference type="ChEBI" id="CHEBI:30616"/>
        <dbReference type="ChEBI" id="CHEBI:33019"/>
        <dbReference type="ChEBI" id="CHEBI:57972"/>
        <dbReference type="ChEBI" id="CHEBI:78442"/>
        <dbReference type="ChEBI" id="CHEBI:78497"/>
        <dbReference type="ChEBI" id="CHEBI:456215"/>
        <dbReference type="EC" id="6.1.1.7"/>
    </reaction>
</comment>
<dbReference type="PRINTS" id="PR00980">
    <property type="entry name" value="TRNASYNTHALA"/>
</dbReference>
<dbReference type="InterPro" id="IPR018162">
    <property type="entry name" value="Ala-tRNA-ligase_IIc_anticod-bd"/>
</dbReference>
<dbReference type="GO" id="GO:0002161">
    <property type="term" value="F:aminoacyl-tRNA deacylase activity"/>
    <property type="evidence" value="ECO:0007669"/>
    <property type="project" value="TreeGrafter"/>
</dbReference>
<organism evidence="14">
    <name type="scientific">Tetraselmis sp. GSL018</name>
    <dbReference type="NCBI Taxonomy" id="582737"/>
    <lineage>
        <taxon>Eukaryota</taxon>
        <taxon>Viridiplantae</taxon>
        <taxon>Chlorophyta</taxon>
        <taxon>core chlorophytes</taxon>
        <taxon>Chlorodendrophyceae</taxon>
        <taxon>Chlorodendrales</taxon>
        <taxon>Chlorodendraceae</taxon>
        <taxon>Tetraselmis</taxon>
    </lineage>
</organism>
<name>A0A061QVH3_9CHLO</name>
<dbReference type="FunFam" id="3.30.980.10:FF:000004">
    <property type="entry name" value="Alanine--tRNA ligase, cytoplasmic"/>
    <property type="match status" value="1"/>
</dbReference>
<evidence type="ECO:0000256" key="2">
    <source>
        <dbReference type="ARBA" id="ARBA00022555"/>
    </source>
</evidence>
<dbReference type="Pfam" id="PF07973">
    <property type="entry name" value="tRNA_SAD"/>
    <property type="match status" value="1"/>
</dbReference>
<evidence type="ECO:0000256" key="7">
    <source>
        <dbReference type="ARBA" id="ARBA00022840"/>
    </source>
</evidence>
<evidence type="ECO:0000256" key="9">
    <source>
        <dbReference type="ARBA" id="ARBA00022917"/>
    </source>
</evidence>
<evidence type="ECO:0000259" key="13">
    <source>
        <dbReference type="PROSITE" id="PS50860"/>
    </source>
</evidence>
<comment type="subunit">
    <text evidence="12">Monomer.</text>
</comment>
<evidence type="ECO:0000256" key="5">
    <source>
        <dbReference type="ARBA" id="ARBA00022741"/>
    </source>
</evidence>
<dbReference type="FunFam" id="3.30.930.10:FF:000011">
    <property type="entry name" value="Alanine--tRNA ligase, cytoplasmic"/>
    <property type="match status" value="1"/>
</dbReference>
<dbReference type="InterPro" id="IPR009000">
    <property type="entry name" value="Transl_B-barrel_sf"/>
</dbReference>
<comment type="similarity">
    <text evidence="1">Belongs to the class-II aminoacyl-tRNA synthetase family. Alax-L subfamily.</text>
</comment>
<comment type="function">
    <text evidence="12">Catalyzes the attachment of alanine to tRNA(Ala) in a two-step reaction: alanine is first activated by ATP to form Ala-AMP and then transferred to the acceptor end of tRNA(Ala). Also edits incorrectly charged tRNA(Ala) via its editing domain.</text>
</comment>
<evidence type="ECO:0000256" key="11">
    <source>
        <dbReference type="ARBA" id="ARBA00048300"/>
    </source>
</evidence>
<dbReference type="SUPFAM" id="SSF101353">
    <property type="entry name" value="Putative anticodon-binding domain of alanyl-tRNA synthetase (AlaRS)"/>
    <property type="match status" value="1"/>
</dbReference>
<dbReference type="SUPFAM" id="SSF47616">
    <property type="entry name" value="GST C-terminal domain-like"/>
    <property type="match status" value="1"/>
</dbReference>
<gene>
    <name evidence="14" type="primary">ALAS</name>
    <name evidence="14" type="ORF">TSPGSL018_19979</name>
</gene>
<dbReference type="NCBIfam" id="TIGR00344">
    <property type="entry name" value="alaS"/>
    <property type="match status" value="1"/>
</dbReference>
<dbReference type="CDD" id="cd00673">
    <property type="entry name" value="AlaRS_core"/>
    <property type="match status" value="1"/>
</dbReference>
<evidence type="ECO:0000313" key="14">
    <source>
        <dbReference type="EMBL" id="JAC63698.1"/>
    </source>
</evidence>
<evidence type="ECO:0000256" key="1">
    <source>
        <dbReference type="ARBA" id="ARBA00008429"/>
    </source>
</evidence>
<feature type="binding site" evidence="12">
    <location>
        <position position="820"/>
    </location>
    <ligand>
        <name>Zn(2+)</name>
        <dbReference type="ChEBI" id="CHEBI:29105"/>
    </ligand>
</feature>
<dbReference type="InterPro" id="IPR036282">
    <property type="entry name" value="Glutathione-S-Trfase_C_sf"/>
</dbReference>
<keyword evidence="12" id="KW-0496">Mitochondrion</keyword>
<evidence type="ECO:0000256" key="3">
    <source>
        <dbReference type="ARBA" id="ARBA00022598"/>
    </source>
</evidence>
<dbReference type="InterPro" id="IPR002318">
    <property type="entry name" value="Ala-tRNA-lgiase_IIc"/>
</dbReference>
<dbReference type="EMBL" id="GBEZ01023172">
    <property type="protein sequence ID" value="JAC63698.1"/>
    <property type="molecule type" value="Transcribed_RNA"/>
</dbReference>
<dbReference type="SMART" id="SM00863">
    <property type="entry name" value="tRNA_SAD"/>
    <property type="match status" value="1"/>
</dbReference>
<evidence type="ECO:0000256" key="12">
    <source>
        <dbReference type="HAMAP-Rule" id="MF_03133"/>
    </source>
</evidence>
<keyword evidence="2 12" id="KW-0820">tRNA-binding</keyword>
<accession>A0A061QVH3</accession>
<dbReference type="GO" id="GO:0005524">
    <property type="term" value="F:ATP binding"/>
    <property type="evidence" value="ECO:0007669"/>
    <property type="project" value="UniProtKB-UniRule"/>
</dbReference>
<dbReference type="GO" id="GO:0008270">
    <property type="term" value="F:zinc ion binding"/>
    <property type="evidence" value="ECO:0007669"/>
    <property type="project" value="UniProtKB-UniRule"/>
</dbReference>
<dbReference type="InterPro" id="IPR018165">
    <property type="entry name" value="Ala-tRNA-synth_IIc_core"/>
</dbReference>
<dbReference type="InterPro" id="IPR018164">
    <property type="entry name" value="Ala-tRNA-synth_IIc_N"/>
</dbReference>
<dbReference type="Gene3D" id="2.40.30.130">
    <property type="match status" value="1"/>
</dbReference>
<dbReference type="EC" id="6.1.1.7" evidence="12"/>
<dbReference type="GO" id="GO:0005739">
    <property type="term" value="C:mitochondrion"/>
    <property type="evidence" value="ECO:0007669"/>
    <property type="project" value="UniProtKB-SubCell"/>
</dbReference>
<keyword evidence="10 12" id="KW-0030">Aminoacyl-tRNA synthetase</keyword>
<dbReference type="GO" id="GO:0004813">
    <property type="term" value="F:alanine-tRNA ligase activity"/>
    <property type="evidence" value="ECO:0007669"/>
    <property type="project" value="UniProtKB-UniRule"/>
</dbReference>
<dbReference type="Gene3D" id="1.20.1050.10">
    <property type="match status" value="1"/>
</dbReference>
<dbReference type="Gene3D" id="3.30.980.10">
    <property type="entry name" value="Threonyl-trna Synthetase, Chain A, domain 2"/>
    <property type="match status" value="1"/>
</dbReference>
<dbReference type="PROSITE" id="PS50860">
    <property type="entry name" value="AA_TRNA_LIGASE_II_ALA"/>
    <property type="match status" value="1"/>
</dbReference>
<dbReference type="SUPFAM" id="SSF50447">
    <property type="entry name" value="Translation proteins"/>
    <property type="match status" value="1"/>
</dbReference>
<dbReference type="GO" id="GO:0000049">
    <property type="term" value="F:tRNA binding"/>
    <property type="evidence" value="ECO:0007669"/>
    <property type="project" value="UniProtKB-KW"/>
</dbReference>
<comment type="subcellular location">
    <subcellularLocation>
        <location evidence="12">Mitochondrion</location>
    </subcellularLocation>
    <subcellularLocation>
        <location evidence="12">Cytoplasm</location>
    </subcellularLocation>
</comment>
<dbReference type="Pfam" id="PF01411">
    <property type="entry name" value="tRNA-synt_2c"/>
    <property type="match status" value="1"/>
</dbReference>
<keyword evidence="3 12" id="KW-0436">Ligase</keyword>
<feature type="binding site" evidence="12">
    <location>
        <position position="816"/>
    </location>
    <ligand>
        <name>Zn(2+)</name>
        <dbReference type="ChEBI" id="CHEBI:29105"/>
    </ligand>
</feature>
<dbReference type="HAMAP" id="MF_00036_B">
    <property type="entry name" value="Ala_tRNA_synth_B"/>
    <property type="match status" value="1"/>
</dbReference>
<dbReference type="InterPro" id="IPR045864">
    <property type="entry name" value="aa-tRNA-synth_II/BPL/LPL"/>
</dbReference>
<dbReference type="Gene3D" id="3.10.310.40">
    <property type="match status" value="1"/>
</dbReference>
<dbReference type="SUPFAM" id="SSF55186">
    <property type="entry name" value="ThrRS/AlaRS common domain"/>
    <property type="match status" value="1"/>
</dbReference>
<keyword evidence="4 12" id="KW-0479">Metal-binding</keyword>
<dbReference type="InterPro" id="IPR018163">
    <property type="entry name" value="Thr/Ala-tRNA-synth_IIc_edit"/>
</dbReference>
<dbReference type="PANTHER" id="PTHR11777:SF9">
    <property type="entry name" value="ALANINE--TRNA LIGASE, CYTOPLASMIC"/>
    <property type="match status" value="1"/>
</dbReference>
<dbReference type="GO" id="GO:0070143">
    <property type="term" value="P:mitochondrial alanyl-tRNA aminoacylation"/>
    <property type="evidence" value="ECO:0007669"/>
    <property type="project" value="UniProtKB-UniRule"/>
</dbReference>
<dbReference type="InterPro" id="IPR023033">
    <property type="entry name" value="Ala_tRNA_ligase_euk/bac"/>
</dbReference>
<feature type="domain" description="Alanyl-transfer RNA synthetases family profile" evidence="13">
    <location>
        <begin position="231"/>
        <end position="978"/>
    </location>
</feature>
<evidence type="ECO:0000256" key="6">
    <source>
        <dbReference type="ARBA" id="ARBA00022833"/>
    </source>
</evidence>
<evidence type="ECO:0000256" key="10">
    <source>
        <dbReference type="ARBA" id="ARBA00023146"/>
    </source>
</evidence>
<keyword evidence="12" id="KW-0963">Cytoplasm</keyword>
<sequence>MTSSKLWGTGPSAMTVEAVAFACKVDIETPFFCAGVTNKTPQYISQISPEGVAPALETGKGVVTGTVQILEEIISSAGKEDVAAMRAVLSWAGAAATLADEWLPPLMGQCPQGEGADALPQRLVRLLGELEGMTEGRDWLLGTGPSAADFAAAAAFFPLYVLVADAAALGASPRAADLLARVYDLPEMRECYGCKAVPPAQRAASAEAAARVLGEGSGWSQQVERALSRKWSAGLVRQTYIDFFACKEHTFWPSSSVVPHNDPTLLFTNAGMNQYKPIFLGTADPAADLSKLKRAANSQKCIRAGGKHNDLDDVGKDVYHHTFFEMLGNWSFGDYFKREAIGYAWELLTEVFKMDPGRLYATYFGGDEKLGLPPDLEAKQIWTEYLPESRVLPFDCKDNFWEMGDQGPCGPCTEIHYDRIGGRDAAHLVNMDDPDVLEIWNVVFIQFNREADGSLKPLPEKHVDTGMGMERVVSVLQNKRSNYATDVFTPIFEAIQKVSGARPYTDKVGPEDSDGKDMAYRVVADHIRTLSFAIADGARPGNVGRDYVLRRILRRAVRYGTEVLGAKEGFFAELVDVVAEHMGKFFPELISARETIRSVLVEEETSFGRTLKKGIERFRNMVDGLSGKVFSGTDAFQLWDTYGFPVDLTELMAEEKGLTVDMQGFEAAMEAARQLSREGGKSDSGLKLKIAAEETAWLINAGIAPTDDKPKYVEEDVDATVMAILSVSGFVDTTNVPEGLVGLVLDKTSFYAEAGGQVADTGAIEAAGAAFQVSGATVARGFVFHTGVATSGEIKVGDRVKTRVDYERRHLTMPNHTMTHALNFALRKVLGPTIDQKGSLVNPEYLRFDFNNNSAVSPEDIGRIEAIVSDLIEAKIPVYAKDVAKADALAINGLRAVFGEDYPDPVRVLSIGVSVDELVADPSKPTHVEHSIEFCGGTHLTNTSQAKCFAIISEEGIAKGIRRIVAYTGDAAAKAISEGEAFSAKLTSAESLDGPALETEIVNLKAALDTAVIPAFKKSELRKRVAKLVSKLTEMKKVLAAENIKKATGAAVAVADEAASQGEAYVVAKVDVGLDPKAVMEACNAVQKKHGDMAVMLLSSDPNKEKALAYAGVPKDLTQKLAAGDWVKSALDVLGGKGGGKPTNAQGQGPNWQKVDEAMKAAQELARMKL</sequence>
<feature type="binding site" evidence="12">
    <location>
        <position position="935"/>
    </location>
    <ligand>
        <name>Zn(2+)</name>
        <dbReference type="ChEBI" id="CHEBI:29105"/>
    </ligand>
</feature>
<dbReference type="Pfam" id="PF02272">
    <property type="entry name" value="DHHA1"/>
    <property type="match status" value="1"/>
</dbReference>
<dbReference type="Pfam" id="PF26023">
    <property type="entry name" value="ALA1"/>
    <property type="match status" value="1"/>
</dbReference>
<comment type="cofactor">
    <cofactor evidence="12">
        <name>Zn(2+)</name>
        <dbReference type="ChEBI" id="CHEBI:29105"/>
    </cofactor>
    <text evidence="12">Binds 1 zinc ion per subunit.</text>
</comment>
<dbReference type="InterPro" id="IPR012947">
    <property type="entry name" value="tRNA_SAD"/>
</dbReference>
<keyword evidence="6 12" id="KW-0862">Zinc</keyword>
<keyword evidence="8 12" id="KW-0694">RNA-binding</keyword>
<keyword evidence="9 12" id="KW-0648">Protein biosynthesis</keyword>
<dbReference type="GO" id="GO:0009507">
    <property type="term" value="C:chloroplast"/>
    <property type="evidence" value="ECO:0007669"/>
    <property type="project" value="TreeGrafter"/>
</dbReference>
<proteinExistence type="inferred from homology"/>